<feature type="domain" description="Peptidase M24" evidence="4">
    <location>
        <begin position="199"/>
        <end position="390"/>
    </location>
</feature>
<name>A0ABU3NIL8_9CHLR</name>
<dbReference type="Proteomes" id="UP001254165">
    <property type="component" value="Unassembled WGS sequence"/>
</dbReference>
<organism evidence="6 7">
    <name type="scientific">Thermanaerothrix solaris</name>
    <dbReference type="NCBI Taxonomy" id="3058434"/>
    <lineage>
        <taxon>Bacteria</taxon>
        <taxon>Bacillati</taxon>
        <taxon>Chloroflexota</taxon>
        <taxon>Anaerolineae</taxon>
        <taxon>Anaerolineales</taxon>
        <taxon>Anaerolineaceae</taxon>
        <taxon>Thermanaerothrix</taxon>
    </lineage>
</organism>
<feature type="domain" description="Creatinase N-terminal" evidence="5">
    <location>
        <begin position="5"/>
        <end position="143"/>
    </location>
</feature>
<evidence type="ECO:0000256" key="3">
    <source>
        <dbReference type="RuleBase" id="RU000590"/>
    </source>
</evidence>
<dbReference type="PANTHER" id="PTHR46112:SF2">
    <property type="entry name" value="XAA-PRO AMINOPEPTIDASE P-RELATED"/>
    <property type="match status" value="1"/>
</dbReference>
<dbReference type="Gene3D" id="3.90.230.10">
    <property type="entry name" value="Creatinase/methionine aminopeptidase superfamily"/>
    <property type="match status" value="1"/>
</dbReference>
<accession>A0ABU3NIL8</accession>
<keyword evidence="2" id="KW-0378">Hydrolase</keyword>
<evidence type="ECO:0000259" key="4">
    <source>
        <dbReference type="Pfam" id="PF00557"/>
    </source>
</evidence>
<dbReference type="EMBL" id="JAUHMF010000001">
    <property type="protein sequence ID" value="MDT8896701.1"/>
    <property type="molecule type" value="Genomic_DNA"/>
</dbReference>
<dbReference type="Pfam" id="PF00557">
    <property type="entry name" value="Peptidase_M24"/>
    <property type="match status" value="1"/>
</dbReference>
<dbReference type="InterPro" id="IPR036005">
    <property type="entry name" value="Creatinase/aminopeptidase-like"/>
</dbReference>
<keyword evidence="7" id="KW-1185">Reference proteome</keyword>
<dbReference type="CDD" id="cd01066">
    <property type="entry name" value="APP_MetAP"/>
    <property type="match status" value="1"/>
</dbReference>
<dbReference type="InterPro" id="IPR000587">
    <property type="entry name" value="Creatinase_N"/>
</dbReference>
<dbReference type="InterPro" id="IPR000994">
    <property type="entry name" value="Pept_M24"/>
</dbReference>
<comment type="caution">
    <text evidence="6">The sequence shown here is derived from an EMBL/GenBank/DDBJ whole genome shotgun (WGS) entry which is preliminary data.</text>
</comment>
<keyword evidence="1 3" id="KW-0479">Metal-binding</keyword>
<dbReference type="InterPro" id="IPR050659">
    <property type="entry name" value="Peptidase_M24B"/>
</dbReference>
<evidence type="ECO:0000256" key="1">
    <source>
        <dbReference type="ARBA" id="ARBA00022723"/>
    </source>
</evidence>
<dbReference type="InterPro" id="IPR029149">
    <property type="entry name" value="Creatin/AminoP/Spt16_N"/>
</dbReference>
<dbReference type="SUPFAM" id="SSF55920">
    <property type="entry name" value="Creatinase/aminopeptidase"/>
    <property type="match status" value="1"/>
</dbReference>
<evidence type="ECO:0000256" key="2">
    <source>
        <dbReference type="ARBA" id="ARBA00022801"/>
    </source>
</evidence>
<evidence type="ECO:0000313" key="6">
    <source>
        <dbReference type="EMBL" id="MDT8896701.1"/>
    </source>
</evidence>
<dbReference type="PANTHER" id="PTHR46112">
    <property type="entry name" value="AMINOPEPTIDASE"/>
    <property type="match status" value="1"/>
</dbReference>
<dbReference type="Pfam" id="PF01321">
    <property type="entry name" value="Creatinase_N"/>
    <property type="match status" value="1"/>
</dbReference>
<evidence type="ECO:0000259" key="5">
    <source>
        <dbReference type="Pfam" id="PF01321"/>
    </source>
</evidence>
<sequence>MKRDLDQLMHAYQVDALWIMGPTTHNPAMRYFTGDASLTSTDLFKRRDQPPLLFYRSMERDEAAKSGLTTRCYDEYPYKTFYEQASGDVAQASALRFQKILTDLGLDHGRIALYGKIEFGPQFDLTQRLQQLLPAVEFLGFSEDPILLSAMMTKDENEIKRIERMGQITTWVVAQTADFLSHHRAKNGVLIKPDGNPLTIGEVKRKINLWLAEQGVDNPEGTIFAIGRDAAVPHSTGNPDDVLRLGETIVFDIFPCEAGGGYYYDFTRTWCLGYATDEALKLYEQVLSVYHQITQELKPNTFFKTYHDRTCELFEAMGHPTVRTDPTTQKGYVHSLGHGLGLHVHEYPVSGAYAKESRDILVPGTVFTIEPGLYYPEKEMGVRLEDTYAVLPNGEITRLAEYPLDLVIPIQEA</sequence>
<reference evidence="6 7" key="1">
    <citation type="submission" date="2023-07" db="EMBL/GenBank/DDBJ databases">
        <title>Novel species of Thermanaerothrix with wide hydrolytic capabilities.</title>
        <authorList>
            <person name="Zayulina K.S."/>
            <person name="Podosokorskaya O.A."/>
            <person name="Elcheninov A.G."/>
        </authorList>
    </citation>
    <scope>NUCLEOTIDE SEQUENCE [LARGE SCALE GENOMIC DNA]</scope>
    <source>
        <strain evidence="6 7">4228-RoL</strain>
    </source>
</reference>
<dbReference type="PROSITE" id="PS00491">
    <property type="entry name" value="PROLINE_PEPTIDASE"/>
    <property type="match status" value="1"/>
</dbReference>
<proteinExistence type="inferred from homology"/>
<dbReference type="RefSeq" id="WP_315623160.1">
    <property type="nucleotide sequence ID" value="NZ_JAUHMF010000001.1"/>
</dbReference>
<protein>
    <submittedName>
        <fullName evidence="6">Xaa-Pro peptidase family protein</fullName>
    </submittedName>
</protein>
<dbReference type="Gene3D" id="3.40.350.10">
    <property type="entry name" value="Creatinase/prolidase N-terminal domain"/>
    <property type="match status" value="1"/>
</dbReference>
<gene>
    <name evidence="6" type="ORF">QYE77_00350</name>
</gene>
<dbReference type="SUPFAM" id="SSF53092">
    <property type="entry name" value="Creatinase/prolidase N-terminal domain"/>
    <property type="match status" value="1"/>
</dbReference>
<evidence type="ECO:0000313" key="7">
    <source>
        <dbReference type="Proteomes" id="UP001254165"/>
    </source>
</evidence>
<comment type="similarity">
    <text evidence="3">Belongs to the peptidase M24B family.</text>
</comment>
<dbReference type="InterPro" id="IPR001131">
    <property type="entry name" value="Peptidase_M24B_aminopep-P_CS"/>
</dbReference>